<sequence length="215" mass="24018">MEKVEETARRDVDFIIDVPGLIVPPELKTAISGFPNSSFSTPADAFYCGYSMPDGTAVSHQVDFIARDIIFSCGLRAPPANKGAIDGKNAKVLLDIGPTPLTLTLQQQAIVEDRIEDVMDYFQDRPRSWWRERLGLPEEGGEINGAEEEDRHEHDHEQHNDNEDRNGNNEESSEEFDSLETPDGSNGRSRHILMYPCHLTSPYQSGCLGHSSPDY</sequence>
<reference evidence="2" key="1">
    <citation type="journal article" date="2023" name="Mol. Phylogenet. Evol.">
        <title>Genome-scale phylogeny and comparative genomics of the fungal order Sordariales.</title>
        <authorList>
            <person name="Hensen N."/>
            <person name="Bonometti L."/>
            <person name="Westerberg I."/>
            <person name="Brannstrom I.O."/>
            <person name="Guillou S."/>
            <person name="Cros-Aarteil S."/>
            <person name="Calhoun S."/>
            <person name="Haridas S."/>
            <person name="Kuo A."/>
            <person name="Mondo S."/>
            <person name="Pangilinan J."/>
            <person name="Riley R."/>
            <person name="LaButti K."/>
            <person name="Andreopoulos B."/>
            <person name="Lipzen A."/>
            <person name="Chen C."/>
            <person name="Yan M."/>
            <person name="Daum C."/>
            <person name="Ng V."/>
            <person name="Clum A."/>
            <person name="Steindorff A."/>
            <person name="Ohm R.A."/>
            <person name="Martin F."/>
            <person name="Silar P."/>
            <person name="Natvig D.O."/>
            <person name="Lalanne C."/>
            <person name="Gautier V."/>
            <person name="Ament-Velasquez S.L."/>
            <person name="Kruys A."/>
            <person name="Hutchinson M.I."/>
            <person name="Powell A.J."/>
            <person name="Barry K."/>
            <person name="Miller A.N."/>
            <person name="Grigoriev I.V."/>
            <person name="Debuchy R."/>
            <person name="Gladieux P."/>
            <person name="Hiltunen Thoren M."/>
            <person name="Johannesson H."/>
        </authorList>
    </citation>
    <scope>NUCLEOTIDE SEQUENCE</scope>
    <source>
        <strain evidence="2">CBS 333.67</strain>
    </source>
</reference>
<comment type="caution">
    <text evidence="2">The sequence shown here is derived from an EMBL/GenBank/DDBJ whole genome shotgun (WGS) entry which is preliminary data.</text>
</comment>
<feature type="compositionally biased region" description="Acidic residues" evidence="1">
    <location>
        <begin position="171"/>
        <end position="180"/>
    </location>
</feature>
<proteinExistence type="predicted"/>
<name>A0AAJ0LYR7_9PEZI</name>
<gene>
    <name evidence="2" type="ORF">B0T15DRAFT_577696</name>
</gene>
<protein>
    <submittedName>
        <fullName evidence="2">Uncharacterized protein</fullName>
    </submittedName>
</protein>
<evidence type="ECO:0000313" key="3">
    <source>
        <dbReference type="Proteomes" id="UP001273166"/>
    </source>
</evidence>
<organism evidence="2 3">
    <name type="scientific">Chaetomium strumarium</name>
    <dbReference type="NCBI Taxonomy" id="1170767"/>
    <lineage>
        <taxon>Eukaryota</taxon>
        <taxon>Fungi</taxon>
        <taxon>Dikarya</taxon>
        <taxon>Ascomycota</taxon>
        <taxon>Pezizomycotina</taxon>
        <taxon>Sordariomycetes</taxon>
        <taxon>Sordariomycetidae</taxon>
        <taxon>Sordariales</taxon>
        <taxon>Chaetomiaceae</taxon>
        <taxon>Chaetomium</taxon>
    </lineage>
</organism>
<dbReference type="Proteomes" id="UP001273166">
    <property type="component" value="Unassembled WGS sequence"/>
</dbReference>
<feature type="compositionally biased region" description="Basic and acidic residues" evidence="1">
    <location>
        <begin position="149"/>
        <end position="168"/>
    </location>
</feature>
<evidence type="ECO:0000256" key="1">
    <source>
        <dbReference type="SAM" id="MobiDB-lite"/>
    </source>
</evidence>
<keyword evidence="3" id="KW-1185">Reference proteome</keyword>
<evidence type="ECO:0000313" key="2">
    <source>
        <dbReference type="EMBL" id="KAK3302629.1"/>
    </source>
</evidence>
<dbReference type="AlphaFoldDB" id="A0AAJ0LYR7"/>
<dbReference type="EMBL" id="JAUDZG010000007">
    <property type="protein sequence ID" value="KAK3302629.1"/>
    <property type="molecule type" value="Genomic_DNA"/>
</dbReference>
<feature type="region of interest" description="Disordered" evidence="1">
    <location>
        <begin position="138"/>
        <end position="190"/>
    </location>
</feature>
<accession>A0AAJ0LYR7</accession>
<reference evidence="2" key="2">
    <citation type="submission" date="2023-06" db="EMBL/GenBank/DDBJ databases">
        <authorList>
            <consortium name="Lawrence Berkeley National Laboratory"/>
            <person name="Mondo S.J."/>
            <person name="Hensen N."/>
            <person name="Bonometti L."/>
            <person name="Westerberg I."/>
            <person name="Brannstrom I.O."/>
            <person name="Guillou S."/>
            <person name="Cros-Aarteil S."/>
            <person name="Calhoun S."/>
            <person name="Haridas S."/>
            <person name="Kuo A."/>
            <person name="Pangilinan J."/>
            <person name="Riley R."/>
            <person name="Labutti K."/>
            <person name="Andreopoulos B."/>
            <person name="Lipzen A."/>
            <person name="Chen C."/>
            <person name="Yanf M."/>
            <person name="Daum C."/>
            <person name="Ng V."/>
            <person name="Clum A."/>
            <person name="Steindorff A."/>
            <person name="Ohm R."/>
            <person name="Martin F."/>
            <person name="Silar P."/>
            <person name="Natvig D."/>
            <person name="Lalanne C."/>
            <person name="Gautier V."/>
            <person name="Ament-Velasquez S.L."/>
            <person name="Kruys A."/>
            <person name="Hutchinson M.I."/>
            <person name="Powell A.J."/>
            <person name="Barry K."/>
            <person name="Miller A.N."/>
            <person name="Grigoriev I.V."/>
            <person name="Debuchy R."/>
            <person name="Gladieux P."/>
            <person name="Thoren M.H."/>
            <person name="Johannesson H."/>
        </authorList>
    </citation>
    <scope>NUCLEOTIDE SEQUENCE</scope>
    <source>
        <strain evidence="2">CBS 333.67</strain>
    </source>
</reference>
<dbReference type="RefSeq" id="XP_062718409.1">
    <property type="nucleotide sequence ID" value="XM_062871069.1"/>
</dbReference>
<feature type="compositionally biased region" description="Acidic residues" evidence="1">
    <location>
        <begin position="139"/>
        <end position="148"/>
    </location>
</feature>
<dbReference type="GeneID" id="87889898"/>